<dbReference type="InterPro" id="IPR050628">
    <property type="entry name" value="SNF2_RAD54_helicase_TF"/>
</dbReference>
<evidence type="ECO:0000256" key="3">
    <source>
        <dbReference type="ARBA" id="ARBA00022840"/>
    </source>
</evidence>
<dbReference type="InterPro" id="IPR027417">
    <property type="entry name" value="P-loop_NTPase"/>
</dbReference>
<evidence type="ECO:0000313" key="6">
    <source>
        <dbReference type="EMBL" id="KAK8041746.1"/>
    </source>
</evidence>
<name>A0ABR1T583_9PEZI</name>
<evidence type="ECO:0000256" key="1">
    <source>
        <dbReference type="ARBA" id="ARBA00022741"/>
    </source>
</evidence>
<accession>A0ABR1T583</accession>
<dbReference type="InterPro" id="IPR038718">
    <property type="entry name" value="SNF2-like_sf"/>
</dbReference>
<organism evidence="6 7">
    <name type="scientific">Apiospora rasikravindrae</name>
    <dbReference type="NCBI Taxonomy" id="990691"/>
    <lineage>
        <taxon>Eukaryota</taxon>
        <taxon>Fungi</taxon>
        <taxon>Dikarya</taxon>
        <taxon>Ascomycota</taxon>
        <taxon>Pezizomycotina</taxon>
        <taxon>Sordariomycetes</taxon>
        <taxon>Xylariomycetidae</taxon>
        <taxon>Amphisphaeriales</taxon>
        <taxon>Apiosporaceae</taxon>
        <taxon>Apiospora</taxon>
    </lineage>
</organism>
<feature type="domain" description="Helicase ATP-binding" evidence="5">
    <location>
        <begin position="433"/>
        <end position="617"/>
    </location>
</feature>
<evidence type="ECO:0000313" key="7">
    <source>
        <dbReference type="Proteomes" id="UP001444661"/>
    </source>
</evidence>
<keyword evidence="3" id="KW-0067">ATP-binding</keyword>
<feature type="compositionally biased region" description="Basic and acidic residues" evidence="4">
    <location>
        <begin position="29"/>
        <end position="41"/>
    </location>
</feature>
<dbReference type="Proteomes" id="UP001444661">
    <property type="component" value="Unassembled WGS sequence"/>
</dbReference>
<dbReference type="PROSITE" id="PS51192">
    <property type="entry name" value="HELICASE_ATP_BIND_1"/>
    <property type="match status" value="1"/>
</dbReference>
<keyword evidence="2" id="KW-0378">Hydrolase</keyword>
<gene>
    <name evidence="6" type="ORF">PG993_006269</name>
</gene>
<reference evidence="6 7" key="1">
    <citation type="submission" date="2023-01" db="EMBL/GenBank/DDBJ databases">
        <title>Analysis of 21 Apiospora genomes using comparative genomics revels a genus with tremendous synthesis potential of carbohydrate active enzymes and secondary metabolites.</title>
        <authorList>
            <person name="Sorensen T."/>
        </authorList>
    </citation>
    <scope>NUCLEOTIDE SEQUENCE [LARGE SCALE GENOMIC DNA]</scope>
    <source>
        <strain evidence="6 7">CBS 33761</strain>
    </source>
</reference>
<dbReference type="InterPro" id="IPR014001">
    <property type="entry name" value="Helicase_ATP-bd"/>
</dbReference>
<comment type="caution">
    <text evidence="6">The sequence shown here is derived from an EMBL/GenBank/DDBJ whole genome shotgun (WGS) entry which is preliminary data.</text>
</comment>
<dbReference type="CDD" id="cd18008">
    <property type="entry name" value="DEXDc_SHPRH-like"/>
    <property type="match status" value="1"/>
</dbReference>
<keyword evidence="1" id="KW-0547">Nucleotide-binding</keyword>
<dbReference type="InterPro" id="IPR000330">
    <property type="entry name" value="SNF2_N"/>
</dbReference>
<dbReference type="SMART" id="SM00487">
    <property type="entry name" value="DEXDc"/>
    <property type="match status" value="1"/>
</dbReference>
<sequence>MDSAWMGPPSGRQQAKRRRPDEPCPEQDTEVKRQRVDEPRRERITAQLQGSTFEAATHPYHTQLVLQNPMPLAPRTQQNALPFGERHQQNSNLAAFTGYHGPQRLSPTGVNTLDSRIFRANQTGSVMNPLVAQPLASYHPQRGLQLEIDSRTMRTTYFAEDALNHGYNTPNWTDTISESPVCQLPRLTEMVCYGMVAAISGTCEKRSARVIPPNFLVNMESSERFISVDDEQIQGRLHTDHGQMMQGLLDDETLKIFVTCTPSKADNNTRNVSRSSLVTPCTLDVVVYGPSSLYEEIGSWFEDYDIYLQDPQACHLDTKYFNPHRLSSTYADHCQMLSEVVSRASNLAQLSEISTRPDLLSTLVNNTDLEEAQQPTSILSDLKRHQKQALTFMLRRESGWGFHHVQQRPDIWEIVDSTQTRQYLNVISGAHQPDEPEEFAGGIVADPMGLGKTLTMISLIASDSGSDPVFQSYLNISMNENVQVSATLIIIPPPLLGTWEHELHTHVVQGAMRHGRHHGKARIGGLYDLEGIHVVLTTYHTVSAEWDADETKRDSVLFSVRWKRIILDEAHFIRNAKSRMARAVCALDAKARWAVTGTPIQNRLSDFAALLQFIRVIPYDDPRHFDVDIANLWKTGEEAEAVNRLKRLTAHLLLRRPKDTIDLPARRDLSCPIEFTRDERTCYEKMRMQTITKLDEALHDDSGSYKAGSYMNVLQQIESLRLFCNLGLQFRARHAQRETESPSEEITADNWFTRAQKAFQAQRDMQTMICLQCNSALEIVETLLDGEASPQMAFFSSCLSYACANCTSKLNRHNRPFQCEHQPSCPVALVSLSSASMDDSPSLDGFEIDDASQGLSSKVQTLISDLKSRPDDEKWQARTKRPLDSDVKLIENPTLEDQALARVHRLGQTKEVTTIRLYIRDSFEEVSPPETKCRIRASFAGIPGLITEQKVMELQESKRSLAGVLLSPHEGAQTDDGNHSELQVSYTLPPAFTPIDAKKI</sequence>
<proteinExistence type="predicted"/>
<dbReference type="SUPFAM" id="SSF52540">
    <property type="entry name" value="P-loop containing nucleoside triphosphate hydrolases"/>
    <property type="match status" value="2"/>
</dbReference>
<feature type="region of interest" description="Disordered" evidence="4">
    <location>
        <begin position="1"/>
        <end position="41"/>
    </location>
</feature>
<dbReference type="Gene3D" id="3.40.50.300">
    <property type="entry name" value="P-loop containing nucleotide triphosphate hydrolases"/>
    <property type="match status" value="1"/>
</dbReference>
<protein>
    <recommendedName>
        <fullName evidence="5">Helicase ATP-binding domain-containing protein</fullName>
    </recommendedName>
</protein>
<evidence type="ECO:0000259" key="5">
    <source>
        <dbReference type="PROSITE" id="PS51192"/>
    </source>
</evidence>
<dbReference type="Gene3D" id="3.40.50.10810">
    <property type="entry name" value="Tandem AAA-ATPase domain"/>
    <property type="match status" value="1"/>
</dbReference>
<dbReference type="PANTHER" id="PTHR45626">
    <property type="entry name" value="TRANSCRIPTION TERMINATION FACTOR 2-RELATED"/>
    <property type="match status" value="1"/>
</dbReference>
<keyword evidence="7" id="KW-1185">Reference proteome</keyword>
<evidence type="ECO:0000256" key="4">
    <source>
        <dbReference type="SAM" id="MobiDB-lite"/>
    </source>
</evidence>
<dbReference type="EMBL" id="JAQQWK010000005">
    <property type="protein sequence ID" value="KAK8041746.1"/>
    <property type="molecule type" value="Genomic_DNA"/>
</dbReference>
<dbReference type="PANTHER" id="PTHR45626:SF22">
    <property type="entry name" value="DNA REPAIR PROTEIN RAD5"/>
    <property type="match status" value="1"/>
</dbReference>
<dbReference type="Pfam" id="PF00176">
    <property type="entry name" value="SNF2-rel_dom"/>
    <property type="match status" value="1"/>
</dbReference>
<evidence type="ECO:0000256" key="2">
    <source>
        <dbReference type="ARBA" id="ARBA00022801"/>
    </source>
</evidence>